<feature type="region of interest" description="Disordered" evidence="1">
    <location>
        <begin position="82"/>
        <end position="101"/>
    </location>
</feature>
<protein>
    <submittedName>
        <fullName evidence="2">Uncharacterized protein</fullName>
    </submittedName>
</protein>
<keyword evidence="3" id="KW-1185">Reference proteome</keyword>
<evidence type="ECO:0000313" key="3">
    <source>
        <dbReference type="Proteomes" id="UP000729402"/>
    </source>
</evidence>
<dbReference type="EMBL" id="JAAALK010000082">
    <property type="protein sequence ID" value="KAG8087723.1"/>
    <property type="molecule type" value="Genomic_DNA"/>
</dbReference>
<accession>A0A8J5WFD9</accession>
<proteinExistence type="predicted"/>
<dbReference type="AlphaFoldDB" id="A0A8J5WFD9"/>
<organism evidence="2 3">
    <name type="scientific">Zizania palustris</name>
    <name type="common">Northern wild rice</name>
    <dbReference type="NCBI Taxonomy" id="103762"/>
    <lineage>
        <taxon>Eukaryota</taxon>
        <taxon>Viridiplantae</taxon>
        <taxon>Streptophyta</taxon>
        <taxon>Embryophyta</taxon>
        <taxon>Tracheophyta</taxon>
        <taxon>Spermatophyta</taxon>
        <taxon>Magnoliopsida</taxon>
        <taxon>Liliopsida</taxon>
        <taxon>Poales</taxon>
        <taxon>Poaceae</taxon>
        <taxon>BOP clade</taxon>
        <taxon>Oryzoideae</taxon>
        <taxon>Oryzeae</taxon>
        <taxon>Zizaniinae</taxon>
        <taxon>Zizania</taxon>
    </lineage>
</organism>
<gene>
    <name evidence="2" type="ORF">GUJ93_ZPchr0010g9794</name>
</gene>
<comment type="caution">
    <text evidence="2">The sequence shown here is derived from an EMBL/GenBank/DDBJ whole genome shotgun (WGS) entry which is preliminary data.</text>
</comment>
<feature type="compositionally biased region" description="Basic residues" evidence="1">
    <location>
        <begin position="86"/>
        <end position="101"/>
    </location>
</feature>
<sequence>MGGARDLNIGLGTCCGGYQVWCSAASLGLAIGRTPCVRPNLAVGFCGIDDERVLFNSHEVACMRFAIHRLVVIIDSSCSRSANIGHRSHTPAKQQNWRKLR</sequence>
<evidence type="ECO:0000256" key="1">
    <source>
        <dbReference type="SAM" id="MobiDB-lite"/>
    </source>
</evidence>
<name>A0A8J5WFD9_ZIZPA</name>
<reference evidence="2" key="1">
    <citation type="journal article" date="2021" name="bioRxiv">
        <title>Whole Genome Assembly and Annotation of Northern Wild Rice, Zizania palustris L., Supports a Whole Genome Duplication in the Zizania Genus.</title>
        <authorList>
            <person name="Haas M."/>
            <person name="Kono T."/>
            <person name="Macchietto M."/>
            <person name="Millas R."/>
            <person name="McGilp L."/>
            <person name="Shao M."/>
            <person name="Duquette J."/>
            <person name="Hirsch C.N."/>
            <person name="Kimball J."/>
        </authorList>
    </citation>
    <scope>NUCLEOTIDE SEQUENCE</scope>
    <source>
        <tissue evidence="2">Fresh leaf tissue</tissue>
    </source>
</reference>
<evidence type="ECO:0000313" key="2">
    <source>
        <dbReference type="EMBL" id="KAG8087723.1"/>
    </source>
</evidence>
<reference evidence="2" key="2">
    <citation type="submission" date="2021-02" db="EMBL/GenBank/DDBJ databases">
        <authorList>
            <person name="Kimball J.A."/>
            <person name="Haas M.W."/>
            <person name="Macchietto M."/>
            <person name="Kono T."/>
            <person name="Duquette J."/>
            <person name="Shao M."/>
        </authorList>
    </citation>
    <scope>NUCLEOTIDE SEQUENCE</scope>
    <source>
        <tissue evidence="2">Fresh leaf tissue</tissue>
    </source>
</reference>
<dbReference type="Proteomes" id="UP000729402">
    <property type="component" value="Unassembled WGS sequence"/>
</dbReference>